<organism evidence="1 2">
    <name type="scientific">Terrabacter terrae</name>
    <dbReference type="NCBI Taxonomy" id="318434"/>
    <lineage>
        <taxon>Bacteria</taxon>
        <taxon>Bacillati</taxon>
        <taxon>Actinomycetota</taxon>
        <taxon>Actinomycetes</taxon>
        <taxon>Micrococcales</taxon>
        <taxon>Intrasporangiaceae</taxon>
        <taxon>Terrabacter</taxon>
    </lineage>
</organism>
<protein>
    <submittedName>
        <fullName evidence="1">RidA family protein</fullName>
    </submittedName>
</protein>
<proteinExistence type="predicted"/>
<dbReference type="EMBL" id="BAAANB010000001">
    <property type="protein sequence ID" value="GAA2018342.1"/>
    <property type="molecule type" value="Genomic_DNA"/>
</dbReference>
<accession>A0ABP5F6S1</accession>
<dbReference type="InterPro" id="IPR006175">
    <property type="entry name" value="YjgF/YER057c/UK114"/>
</dbReference>
<dbReference type="Gene3D" id="3.30.1330.40">
    <property type="entry name" value="RutC-like"/>
    <property type="match status" value="1"/>
</dbReference>
<dbReference type="Pfam" id="PF01042">
    <property type="entry name" value="Ribonuc_L-PSP"/>
    <property type="match status" value="1"/>
</dbReference>
<dbReference type="Proteomes" id="UP001501285">
    <property type="component" value="Unassembled WGS sequence"/>
</dbReference>
<reference evidence="2" key="1">
    <citation type="journal article" date="2019" name="Int. J. Syst. Evol. Microbiol.">
        <title>The Global Catalogue of Microorganisms (GCM) 10K type strain sequencing project: providing services to taxonomists for standard genome sequencing and annotation.</title>
        <authorList>
            <consortium name="The Broad Institute Genomics Platform"/>
            <consortium name="The Broad Institute Genome Sequencing Center for Infectious Disease"/>
            <person name="Wu L."/>
            <person name="Ma J."/>
        </authorList>
    </citation>
    <scope>NUCLEOTIDE SEQUENCE [LARGE SCALE GENOMIC DNA]</scope>
    <source>
        <strain evidence="2">JCM 14283</strain>
    </source>
</reference>
<name>A0ABP5F6S1_9MICO</name>
<evidence type="ECO:0000313" key="1">
    <source>
        <dbReference type="EMBL" id="GAA2018342.1"/>
    </source>
</evidence>
<dbReference type="PANTHER" id="PTHR43760:SF1">
    <property type="entry name" value="ENDORIBONUCLEASE L-PSP_CHORISMATE MUTASE-LIKE DOMAIN-CONTAINING PROTEIN"/>
    <property type="match status" value="1"/>
</dbReference>
<dbReference type="InterPro" id="IPR013813">
    <property type="entry name" value="Endoribo_LPSP/chorism_mut-like"/>
</dbReference>
<dbReference type="RefSeq" id="WP_343986347.1">
    <property type="nucleotide sequence ID" value="NZ_BAAANB010000001.1"/>
</dbReference>
<keyword evidence="2" id="KW-1185">Reference proteome</keyword>
<dbReference type="CDD" id="cd02199">
    <property type="entry name" value="YjgF_YER057c_UK114_like_1"/>
    <property type="match status" value="1"/>
</dbReference>
<dbReference type="PANTHER" id="PTHR43760">
    <property type="entry name" value="ENDORIBONUCLEASE-RELATED"/>
    <property type="match status" value="1"/>
</dbReference>
<dbReference type="SUPFAM" id="SSF55298">
    <property type="entry name" value="YjgF-like"/>
    <property type="match status" value="1"/>
</dbReference>
<evidence type="ECO:0000313" key="2">
    <source>
        <dbReference type="Proteomes" id="UP001501285"/>
    </source>
</evidence>
<comment type="caution">
    <text evidence="1">The sequence shown here is derived from an EMBL/GenBank/DDBJ whole genome shotgun (WGS) entry which is preliminary data.</text>
</comment>
<gene>
    <name evidence="1" type="ORF">GCM10009740_02660</name>
</gene>
<dbReference type="InterPro" id="IPR035959">
    <property type="entry name" value="RutC-like_sf"/>
</dbReference>
<sequence length="154" mass="15533">MSAVEDRLSELGHTVPEVVPPVAAYVPVVREGDLVFTSGQLPMVDGALAATGKVGAEVDAEAAKALAETCALNAIAAIKSEVGDLDSVTRVVKVVGFVASDPSFTGQPGVINGASELFVKAFGDKGIHARSAVGVAALPLDAPVEVEVIVSVAK</sequence>